<evidence type="ECO:0000259" key="7">
    <source>
        <dbReference type="Pfam" id="PF19290"/>
    </source>
</evidence>
<dbReference type="Gene3D" id="3.30.2290.10">
    <property type="entry name" value="PmbA/TldD superfamily"/>
    <property type="match status" value="1"/>
</dbReference>
<dbReference type="InterPro" id="IPR045570">
    <property type="entry name" value="Metalloprtase-TldD/E_cen_dom"/>
</dbReference>
<dbReference type="PATRIC" id="fig|317.243.peg.1210"/>
<dbReference type="PANTHER" id="PTHR30624">
    <property type="entry name" value="UNCHARACTERIZED PROTEIN TLDD AND PMBA"/>
    <property type="match status" value="1"/>
</dbReference>
<comment type="similarity">
    <text evidence="1">Belongs to the peptidase U62 family.</text>
</comment>
<keyword evidence="2 8" id="KW-0645">Protease</keyword>
<accession>A0A1C7Z5K1</accession>
<protein>
    <submittedName>
        <fullName evidence="8">Protease TldD</fullName>
    </submittedName>
</protein>
<dbReference type="GO" id="GO:0008237">
    <property type="term" value="F:metallopeptidase activity"/>
    <property type="evidence" value="ECO:0007669"/>
    <property type="project" value="UniProtKB-KW"/>
</dbReference>
<dbReference type="PANTHER" id="PTHR30624:SF4">
    <property type="entry name" value="METALLOPROTEASE TLDD"/>
    <property type="match status" value="1"/>
</dbReference>
<dbReference type="Pfam" id="PF19289">
    <property type="entry name" value="PmbA_TldD_3rd"/>
    <property type="match status" value="1"/>
</dbReference>
<dbReference type="InterPro" id="IPR035068">
    <property type="entry name" value="TldD/PmbA_N"/>
</dbReference>
<evidence type="ECO:0000256" key="1">
    <source>
        <dbReference type="ARBA" id="ARBA00005836"/>
    </source>
</evidence>
<dbReference type="PIRSF" id="PIRSF004919">
    <property type="entry name" value="TldD"/>
    <property type="match status" value="1"/>
</dbReference>
<dbReference type="InterPro" id="IPR051463">
    <property type="entry name" value="Peptidase_U62_metallo"/>
</dbReference>
<dbReference type="AlphaFoldDB" id="A0A1C7Z5K1"/>
<dbReference type="InterPro" id="IPR025502">
    <property type="entry name" value="TldD"/>
</dbReference>
<evidence type="ECO:0000256" key="3">
    <source>
        <dbReference type="ARBA" id="ARBA00022801"/>
    </source>
</evidence>
<organism evidence="8 9">
    <name type="scientific">Pseudomonas syringae</name>
    <dbReference type="NCBI Taxonomy" id="317"/>
    <lineage>
        <taxon>Bacteria</taxon>
        <taxon>Pseudomonadati</taxon>
        <taxon>Pseudomonadota</taxon>
        <taxon>Gammaproteobacteria</taxon>
        <taxon>Pseudomonadales</taxon>
        <taxon>Pseudomonadaceae</taxon>
        <taxon>Pseudomonas</taxon>
    </lineage>
</organism>
<name>A0A1C7Z5K1_PSESX</name>
<dbReference type="InterPro" id="IPR036059">
    <property type="entry name" value="TldD/PmbA_sf"/>
</dbReference>
<proteinExistence type="inferred from homology"/>
<dbReference type="GO" id="GO:0006508">
    <property type="term" value="P:proteolysis"/>
    <property type="evidence" value="ECO:0007669"/>
    <property type="project" value="UniProtKB-KW"/>
</dbReference>
<evidence type="ECO:0000259" key="5">
    <source>
        <dbReference type="Pfam" id="PF01523"/>
    </source>
</evidence>
<dbReference type="Pfam" id="PF19290">
    <property type="entry name" value="PmbA_TldD_2nd"/>
    <property type="match status" value="1"/>
</dbReference>
<evidence type="ECO:0000259" key="6">
    <source>
        <dbReference type="Pfam" id="PF19289"/>
    </source>
</evidence>
<sequence>MTDTRLTIASERLLAPYGVDLNDLRNTLDQVMEHQVDFADLYLQSRRHESWSLENSQVSGGTFSVDHGFGLRASELDQSAFAYSQQITREQLQKAALSVRSIAGKGRNIKVAMPEQPVLTRPSYGTDDPLPVLASAAKVALLERIEQLARAVDPRVSRAGATLELTHEAMMVMRHDGRLAADVRPLLMLHLWVVVEHHGRRESASGGMGGRNGFEHIEMSLVEAEVRRVVDSALTNLDAIQAPSGQLPVVLASGWPGMLLHEAMGHGFEGDFNRMGSSVYASQMDKRVAAPGVTIIDDATVPGARGSLNIDDEGEPGQRTTLIENGVLRSYMHDDLNARLMGQSVTGNGRRQSYAHLPMPRMTNTFMQPGPYAAEEIIASVKHGVYLADLGSGQVDIVSGQFSFQSALAWLIEDGRLTTPIRGATLTGSGPQTLRQISMVGNDLALDRGLALCGKAGQSVPVGVGQPTLKIDGLLVGGTA</sequence>
<feature type="domain" description="Metalloprotease TldD/E C-terminal" evidence="6">
    <location>
        <begin position="244"/>
        <end position="478"/>
    </location>
</feature>
<feature type="domain" description="Metalloprotease TldD/E N-terminal" evidence="5">
    <location>
        <begin position="39"/>
        <end position="103"/>
    </location>
</feature>
<feature type="domain" description="Metalloprotease TldD/E central" evidence="7">
    <location>
        <begin position="133"/>
        <end position="237"/>
    </location>
</feature>
<dbReference type="Pfam" id="PF01523">
    <property type="entry name" value="PmbA_TldD_1st"/>
    <property type="match status" value="1"/>
</dbReference>
<dbReference type="SUPFAM" id="SSF111283">
    <property type="entry name" value="Putative modulator of DNA gyrase, PmbA/TldD"/>
    <property type="match status" value="1"/>
</dbReference>
<dbReference type="GO" id="GO:0005829">
    <property type="term" value="C:cytosol"/>
    <property type="evidence" value="ECO:0007669"/>
    <property type="project" value="TreeGrafter"/>
</dbReference>
<dbReference type="EMBL" id="LGSI01000035">
    <property type="protein sequence ID" value="OCR25322.1"/>
    <property type="molecule type" value="Genomic_DNA"/>
</dbReference>
<reference evidence="8 9" key="1">
    <citation type="submission" date="2015-07" db="EMBL/GenBank/DDBJ databases">
        <title>Draft genome sequence of a diazotrophic, plant growth-promoting rhizobacterium of the Pseudomonas syringae complex.</title>
        <authorList>
            <person name="Patten C.L."/>
            <person name="Jeong H."/>
        </authorList>
    </citation>
    <scope>NUCLEOTIDE SEQUENCE [LARGE SCALE GENOMIC DNA]</scope>
    <source>
        <strain evidence="8 9">GR12-2</strain>
    </source>
</reference>
<evidence type="ECO:0000256" key="2">
    <source>
        <dbReference type="ARBA" id="ARBA00022670"/>
    </source>
</evidence>
<evidence type="ECO:0000313" key="9">
    <source>
        <dbReference type="Proteomes" id="UP000093104"/>
    </source>
</evidence>
<dbReference type="NCBIfam" id="NF008006">
    <property type="entry name" value="PRK10735.1"/>
    <property type="match status" value="1"/>
</dbReference>
<keyword evidence="3" id="KW-0378">Hydrolase</keyword>
<evidence type="ECO:0000256" key="4">
    <source>
        <dbReference type="ARBA" id="ARBA00023049"/>
    </source>
</evidence>
<dbReference type="InterPro" id="IPR002510">
    <property type="entry name" value="Metalloprtase-TldD/E_N"/>
</dbReference>
<dbReference type="Proteomes" id="UP000093104">
    <property type="component" value="Unassembled WGS sequence"/>
</dbReference>
<gene>
    <name evidence="8" type="primary">tldD</name>
    <name evidence="8" type="ORF">AFK24_09655</name>
</gene>
<keyword evidence="4" id="KW-0482">Metalloprotease</keyword>
<dbReference type="InterPro" id="IPR045569">
    <property type="entry name" value="Metalloprtase-TldD/E_C"/>
</dbReference>
<dbReference type="OrthoDB" id="9803213at2"/>
<evidence type="ECO:0000313" key="8">
    <source>
        <dbReference type="EMBL" id="OCR25322.1"/>
    </source>
</evidence>
<comment type="caution">
    <text evidence="8">The sequence shown here is derived from an EMBL/GenBank/DDBJ whole genome shotgun (WGS) entry which is preliminary data.</text>
</comment>
<dbReference type="RefSeq" id="WP_065833027.1">
    <property type="nucleotide sequence ID" value="NZ_LGSI01000035.1"/>
</dbReference>